<sequence>MRVACDPQAGVNQSPRIRNTKQLRSKGGLVDLRFSIISTALGYTPPNLLNVTQHCGAHADHLKHPSLGSVACCQKKIPKVPAGNRTWDPKVRSEVHLGAGYLYRYNDHRQGARNRCGSNYSSKDRYKSRELRSSVLLTGCDCKKRNGLQEDCRRRDCGIPECLTMPEPQCLPSGGPGPRKTGGVRGGVGGGGSNGLGGPSSYSRVVGQTIKQCPDCCVPMLCTTVETSIPQPPPPPNMCYKFKLDDPPLCQGLAYINQDKEVFNWRTLLVSGTGVFLANSTIRTATSASRPISTKTKSSSTEGLLLVSGTGVSLANSTIRTATSASRPISIKNKSSSTGGPSLCQGLAYTNQEFFNLEDPPCVRDWSIPCKQPYKDCNEWEDINPGLYLVISPTLILAEPSYHHHLIGKSSTVRPERAESVQLFLSNFFRENNLHVVNKKPGVIRASMLMKGCSCNKRNGLQTSCNICQTPAEPGQDNNGTAKLKNSTANSSMVEYPPTRSMDLKTPPANQAVVPQNDNLIPSQKQFEIKQNSDLPPLQKYYQQMCGGQGHVTYATHPEANVCGHTRQSYIGTPYPKGHVVNTHGMAPKSIHYNPSIPQHEHGSYAKAAITTEPTLKGSPRGDHVSPQEVSYGYGTPLVNSGKHPHDYHTNNALLASGESLPEHRGNYAHPSSNQHQIYSSPMPNQYSTPYYPPHSHDHQGASFTNPEGYHHHNTTNMERHEPPRGYTQVQHYHGGSNTASIEAKDQRYHDITSQISPREDPHTARYQSDLNTASLKDRDHYYRGGSNNAPIAANDHHYHGGSNTAPLMANDHHYHGRSNTAPLAENDHYYHGGSNTVPLVANDHHHHGGSNTASLGANDHQYHGGSNIMSPVKNNQHYQGMTTLTSPRGVYNPVTHQMRHYDQASSGDSLQQPTTGSSNTSQARNEPGYPPLGEECHPPQTAEVLPVSNNYANPQTATSSIPGHVCNMSPRGHSHVMHQQAADTPKEVCFLPQRSSPEHRPPTQSPASYAAPINTLEPPRGHPSEGYHGPTNPCQHTALTTENFTPGGKLYPGYSRPEFSPSTSPRYSGVYKQQPDTPAVEGHGDAPGTHTCTGH</sequence>
<feature type="compositionally biased region" description="Polar residues" evidence="1">
    <location>
        <begin position="1033"/>
        <end position="1045"/>
    </location>
</feature>
<organism evidence="2">
    <name type="scientific">Timema bartmani</name>
    <dbReference type="NCBI Taxonomy" id="61472"/>
    <lineage>
        <taxon>Eukaryota</taxon>
        <taxon>Metazoa</taxon>
        <taxon>Ecdysozoa</taxon>
        <taxon>Arthropoda</taxon>
        <taxon>Hexapoda</taxon>
        <taxon>Insecta</taxon>
        <taxon>Pterygota</taxon>
        <taxon>Neoptera</taxon>
        <taxon>Polyneoptera</taxon>
        <taxon>Phasmatodea</taxon>
        <taxon>Timematodea</taxon>
        <taxon>Timematoidea</taxon>
        <taxon>Timematidae</taxon>
        <taxon>Timema</taxon>
    </lineage>
</organism>
<gene>
    <name evidence="2" type="ORF">TBIB3V08_LOCUS7779</name>
</gene>
<feature type="compositionally biased region" description="Polar residues" evidence="1">
    <location>
        <begin position="670"/>
        <end position="689"/>
    </location>
</feature>
<evidence type="ECO:0000313" key="2">
    <source>
        <dbReference type="EMBL" id="CAD7445427.1"/>
    </source>
</evidence>
<reference evidence="2" key="1">
    <citation type="submission" date="2020-11" db="EMBL/GenBank/DDBJ databases">
        <authorList>
            <person name="Tran Van P."/>
        </authorList>
    </citation>
    <scope>NUCLEOTIDE SEQUENCE</scope>
</reference>
<feature type="region of interest" description="Disordered" evidence="1">
    <location>
        <begin position="754"/>
        <end position="775"/>
    </location>
</feature>
<feature type="compositionally biased region" description="Polar residues" evidence="1">
    <location>
        <begin position="766"/>
        <end position="775"/>
    </location>
</feature>
<dbReference type="EMBL" id="OD567266">
    <property type="protein sequence ID" value="CAD7445427.1"/>
    <property type="molecule type" value="Genomic_DNA"/>
</dbReference>
<feature type="compositionally biased region" description="Polar residues" evidence="1">
    <location>
        <begin position="476"/>
        <end position="493"/>
    </location>
</feature>
<feature type="region of interest" description="Disordered" evidence="1">
    <location>
        <begin position="842"/>
        <end position="871"/>
    </location>
</feature>
<feature type="region of interest" description="Disordered" evidence="1">
    <location>
        <begin position="902"/>
        <end position="1096"/>
    </location>
</feature>
<name>A0A7R9F2C3_9NEOP</name>
<feature type="compositionally biased region" description="Polar residues" evidence="1">
    <location>
        <begin position="904"/>
        <end position="925"/>
    </location>
</feature>
<feature type="region of interest" description="Disordered" evidence="1">
    <location>
        <begin position="473"/>
        <end position="497"/>
    </location>
</feature>
<feature type="compositionally biased region" description="Gly residues" evidence="1">
    <location>
        <begin position="183"/>
        <end position="196"/>
    </location>
</feature>
<feature type="region of interest" description="Disordered" evidence="1">
    <location>
        <begin position="173"/>
        <end position="196"/>
    </location>
</feature>
<accession>A0A7R9F2C3</accession>
<dbReference type="AlphaFoldDB" id="A0A7R9F2C3"/>
<protein>
    <submittedName>
        <fullName evidence="2">Uncharacterized protein</fullName>
    </submittedName>
</protein>
<evidence type="ECO:0000256" key="1">
    <source>
        <dbReference type="SAM" id="MobiDB-lite"/>
    </source>
</evidence>
<proteinExistence type="predicted"/>
<feature type="compositionally biased region" description="Polar residues" evidence="1">
    <location>
        <begin position="948"/>
        <end position="962"/>
    </location>
</feature>
<feature type="region of interest" description="Disordered" evidence="1">
    <location>
        <begin position="661"/>
        <end position="728"/>
    </location>
</feature>